<evidence type="ECO:0000313" key="1">
    <source>
        <dbReference type="EMBL" id="JAH41957.1"/>
    </source>
</evidence>
<sequence>MHFKITRKGKQHSDCAMCSLNCLSPRFSMIPHTKQSLLPLLSHA</sequence>
<dbReference type="AlphaFoldDB" id="A0A0E9SL56"/>
<organism evidence="1">
    <name type="scientific">Anguilla anguilla</name>
    <name type="common">European freshwater eel</name>
    <name type="synonym">Muraena anguilla</name>
    <dbReference type="NCBI Taxonomy" id="7936"/>
    <lineage>
        <taxon>Eukaryota</taxon>
        <taxon>Metazoa</taxon>
        <taxon>Chordata</taxon>
        <taxon>Craniata</taxon>
        <taxon>Vertebrata</taxon>
        <taxon>Euteleostomi</taxon>
        <taxon>Actinopterygii</taxon>
        <taxon>Neopterygii</taxon>
        <taxon>Teleostei</taxon>
        <taxon>Anguilliformes</taxon>
        <taxon>Anguillidae</taxon>
        <taxon>Anguilla</taxon>
    </lineage>
</organism>
<name>A0A0E9SL56_ANGAN</name>
<reference evidence="1" key="1">
    <citation type="submission" date="2014-11" db="EMBL/GenBank/DDBJ databases">
        <authorList>
            <person name="Amaro Gonzalez C."/>
        </authorList>
    </citation>
    <scope>NUCLEOTIDE SEQUENCE</scope>
</reference>
<protein>
    <submittedName>
        <fullName evidence="1">Uncharacterized protein</fullName>
    </submittedName>
</protein>
<reference evidence="1" key="2">
    <citation type="journal article" date="2015" name="Fish Shellfish Immunol.">
        <title>Early steps in the European eel (Anguilla anguilla)-Vibrio vulnificus interaction in the gills: Role of the RtxA13 toxin.</title>
        <authorList>
            <person name="Callol A."/>
            <person name="Pajuelo D."/>
            <person name="Ebbesson L."/>
            <person name="Teles M."/>
            <person name="MacKenzie S."/>
            <person name="Amaro C."/>
        </authorList>
    </citation>
    <scope>NUCLEOTIDE SEQUENCE</scope>
</reference>
<dbReference type="EMBL" id="GBXM01066620">
    <property type="protein sequence ID" value="JAH41957.1"/>
    <property type="molecule type" value="Transcribed_RNA"/>
</dbReference>
<accession>A0A0E9SL56</accession>
<proteinExistence type="predicted"/>